<dbReference type="Proteomes" id="UP000005215">
    <property type="component" value="Unassembled WGS sequence"/>
</dbReference>
<comment type="similarity">
    <text evidence="11">Belongs to the G-protein coupled receptor 1 family.</text>
</comment>
<protein>
    <submittedName>
        <fullName evidence="15">Sphingosine-1-phosphate receptor 3</fullName>
    </submittedName>
</protein>
<evidence type="ECO:0000256" key="7">
    <source>
        <dbReference type="ARBA" id="ARBA00023170"/>
    </source>
</evidence>
<evidence type="ECO:0000256" key="8">
    <source>
        <dbReference type="ARBA" id="ARBA00023180"/>
    </source>
</evidence>
<evidence type="ECO:0000256" key="3">
    <source>
        <dbReference type="ARBA" id="ARBA00022692"/>
    </source>
</evidence>
<dbReference type="eggNOG" id="ENOG502R61K">
    <property type="taxonomic scope" value="Eukaryota"/>
</dbReference>
<dbReference type="InterPro" id="IPR004062">
    <property type="entry name" value="EDG3_rcpt"/>
</dbReference>
<dbReference type="EMBL" id="AGTP01132148">
    <property type="status" value="NOT_ANNOTATED_CDS"/>
    <property type="molecule type" value="Genomic_DNA"/>
</dbReference>
<feature type="transmembrane region" description="Helical" evidence="13">
    <location>
        <begin position="155"/>
        <end position="177"/>
    </location>
</feature>
<evidence type="ECO:0000259" key="14">
    <source>
        <dbReference type="PROSITE" id="PS50262"/>
    </source>
</evidence>
<dbReference type="EMBL" id="AGTP01132149">
    <property type="status" value="NOT_ANNOTATED_CDS"/>
    <property type="molecule type" value="Genomic_DNA"/>
</dbReference>
<feature type="disulfide bond" evidence="10">
    <location>
        <begin position="179"/>
        <end position="186"/>
    </location>
</feature>
<dbReference type="GeneTree" id="ENSGT01050000244887"/>
<dbReference type="PROSITE" id="PS00237">
    <property type="entry name" value="G_PROTEIN_RECEP_F1_1"/>
    <property type="match status" value="1"/>
</dbReference>
<reference evidence="16" key="1">
    <citation type="submission" date="2011-11" db="EMBL/GenBank/DDBJ databases">
        <title>The Draft Genome of Spermophilus tridecemlineatus.</title>
        <authorList>
            <consortium name="The Broad Institute Genome Assembly &amp; Analysis Group"/>
            <consortium name="Computational R&amp;D Group"/>
            <consortium name="and Sequencing Platform"/>
            <person name="Di Palma F."/>
            <person name="Alfoldi J."/>
            <person name="Johnson J."/>
            <person name="Berlin A."/>
            <person name="Gnerre S."/>
            <person name="Jaffe D."/>
            <person name="MacCallum I."/>
            <person name="Young S."/>
            <person name="Walker B.J."/>
            <person name="Lindblad-Toh K."/>
        </authorList>
    </citation>
    <scope>NUCLEOTIDE SEQUENCE [LARGE SCALE GENOMIC DNA]</scope>
</reference>
<dbReference type="FunCoup" id="I3LWF3">
    <property type="interactions" value="1166"/>
</dbReference>
<feature type="compositionally biased region" description="Low complexity" evidence="12">
    <location>
        <begin position="338"/>
        <end position="349"/>
    </location>
</feature>
<keyword evidence="3 11" id="KW-0812">Transmembrane</keyword>
<keyword evidence="9 11" id="KW-0807">Transducer</keyword>
<dbReference type="CDD" id="cd15345">
    <property type="entry name" value="7tmA_S1PR3_Edg3"/>
    <property type="match status" value="1"/>
</dbReference>
<dbReference type="GO" id="GO:0005178">
    <property type="term" value="F:integrin binding"/>
    <property type="evidence" value="ECO:0007669"/>
    <property type="project" value="Ensembl"/>
</dbReference>
<dbReference type="FunFam" id="1.20.1070.10:FF:000098">
    <property type="entry name" value="Sphingosine 1-phosphate receptor 1"/>
    <property type="match status" value="1"/>
</dbReference>
<dbReference type="InParanoid" id="I3LWF3"/>
<evidence type="ECO:0000256" key="4">
    <source>
        <dbReference type="ARBA" id="ARBA00022989"/>
    </source>
</evidence>
<dbReference type="PRINTS" id="PR00237">
    <property type="entry name" value="GPCRRHODOPSN"/>
</dbReference>
<dbReference type="PROSITE" id="PS50262">
    <property type="entry name" value="G_PROTEIN_RECEP_F1_2"/>
    <property type="match status" value="1"/>
</dbReference>
<feature type="domain" description="G-protein coupled receptors family 1 profile" evidence="14">
    <location>
        <begin position="57"/>
        <end position="299"/>
    </location>
</feature>
<organism evidence="15 16">
    <name type="scientific">Ictidomys tridecemlineatus</name>
    <name type="common">Thirteen-lined ground squirrel</name>
    <name type="synonym">Spermophilus tridecemlineatus</name>
    <dbReference type="NCBI Taxonomy" id="43179"/>
    <lineage>
        <taxon>Eukaryota</taxon>
        <taxon>Metazoa</taxon>
        <taxon>Chordata</taxon>
        <taxon>Craniata</taxon>
        <taxon>Vertebrata</taxon>
        <taxon>Euteleostomi</taxon>
        <taxon>Mammalia</taxon>
        <taxon>Eutheria</taxon>
        <taxon>Euarchontoglires</taxon>
        <taxon>Glires</taxon>
        <taxon>Rodentia</taxon>
        <taxon>Sciuromorpha</taxon>
        <taxon>Sciuridae</taxon>
        <taxon>Xerinae</taxon>
        <taxon>Marmotini</taxon>
        <taxon>Ictidomys</taxon>
    </lineage>
</organism>
<keyword evidence="7 11" id="KW-0675">Receptor</keyword>
<keyword evidence="4 13" id="KW-1133">Transmembrane helix</keyword>
<evidence type="ECO:0000256" key="6">
    <source>
        <dbReference type="ARBA" id="ARBA00023136"/>
    </source>
</evidence>
<dbReference type="InterPro" id="IPR000276">
    <property type="entry name" value="GPCR_Rhodpsn"/>
</dbReference>
<dbReference type="SUPFAM" id="SSF81321">
    <property type="entry name" value="Family A G protein-coupled receptor-like"/>
    <property type="match status" value="1"/>
</dbReference>
<dbReference type="GO" id="GO:0005886">
    <property type="term" value="C:plasma membrane"/>
    <property type="evidence" value="ECO:0007669"/>
    <property type="project" value="UniProtKB-SubCell"/>
</dbReference>
<dbReference type="GO" id="GO:0038036">
    <property type="term" value="F:sphingosine-1-phosphate receptor activity"/>
    <property type="evidence" value="ECO:0007669"/>
    <property type="project" value="InterPro"/>
</dbReference>
<evidence type="ECO:0000256" key="10">
    <source>
        <dbReference type="PIRSR" id="PIRSR604061-50"/>
    </source>
</evidence>
<proteinExistence type="inferred from homology"/>
<accession>I3LWF3</accession>
<feature type="disulfide bond" evidence="10">
    <location>
        <begin position="270"/>
        <end position="275"/>
    </location>
</feature>
<keyword evidence="16" id="KW-1185">Reference proteome</keyword>
<dbReference type="GO" id="GO:1903141">
    <property type="term" value="P:negative regulation of establishment of endothelial barrier"/>
    <property type="evidence" value="ECO:0007669"/>
    <property type="project" value="Ensembl"/>
</dbReference>
<dbReference type="PRINTS" id="PR01524">
    <property type="entry name" value="EDG3RECEPTOR"/>
</dbReference>
<dbReference type="SMART" id="SM01381">
    <property type="entry name" value="7TM_GPCR_Srsx"/>
    <property type="match status" value="1"/>
</dbReference>
<dbReference type="InterPro" id="IPR017452">
    <property type="entry name" value="GPCR_Rhodpsn_7TM"/>
</dbReference>
<dbReference type="AlphaFoldDB" id="I3LWF3"/>
<keyword evidence="8" id="KW-0325">Glycoprotein</keyword>
<comment type="subcellular location">
    <subcellularLocation>
        <location evidence="1">Cell membrane</location>
        <topology evidence="1">Multi-pass membrane protein</topology>
    </subcellularLocation>
</comment>
<reference evidence="15" key="3">
    <citation type="submission" date="2025-09" db="UniProtKB">
        <authorList>
            <consortium name="Ensembl"/>
        </authorList>
    </citation>
    <scope>IDENTIFICATION</scope>
</reference>
<keyword evidence="10" id="KW-1015">Disulfide bond</keyword>
<dbReference type="InterPro" id="IPR004061">
    <property type="entry name" value="S1P_rcpt"/>
</dbReference>
<dbReference type="STRING" id="43179.ENSSTOP00000000305"/>
<dbReference type="Pfam" id="PF00001">
    <property type="entry name" value="7tm_1"/>
    <property type="match status" value="1"/>
</dbReference>
<keyword evidence="5 11" id="KW-0297">G-protein coupled receptor</keyword>
<evidence type="ECO:0000256" key="1">
    <source>
        <dbReference type="ARBA" id="ARBA00004651"/>
    </source>
</evidence>
<keyword evidence="2" id="KW-1003">Cell membrane</keyword>
<dbReference type="Ensembl" id="ENSSTOT00000000341.3">
    <property type="protein sequence ID" value="ENSSTOP00000000305.3"/>
    <property type="gene ID" value="ENSSTOG00000000343.3"/>
</dbReference>
<reference evidence="15" key="2">
    <citation type="submission" date="2025-08" db="UniProtKB">
        <authorList>
            <consortium name="Ensembl"/>
        </authorList>
    </citation>
    <scope>IDENTIFICATION</scope>
</reference>
<feature type="transmembrane region" description="Helical" evidence="13">
    <location>
        <begin position="45"/>
        <end position="66"/>
    </location>
</feature>
<dbReference type="PRINTS" id="PR01523">
    <property type="entry name" value="S1PRECEPTOR"/>
</dbReference>
<dbReference type="HOGENOM" id="CLU_047979_1_0_1"/>
<feature type="transmembrane region" description="Helical" evidence="13">
    <location>
        <begin position="78"/>
        <end position="97"/>
    </location>
</feature>
<evidence type="ECO:0000256" key="2">
    <source>
        <dbReference type="ARBA" id="ARBA00022475"/>
    </source>
</evidence>
<evidence type="ECO:0000256" key="9">
    <source>
        <dbReference type="ARBA" id="ARBA00023224"/>
    </source>
</evidence>
<gene>
    <name evidence="15" type="primary">S1PR3</name>
</gene>
<evidence type="ECO:0000256" key="12">
    <source>
        <dbReference type="SAM" id="MobiDB-lite"/>
    </source>
</evidence>
<evidence type="ECO:0000313" key="15">
    <source>
        <dbReference type="Ensembl" id="ENSSTOP00000000305.3"/>
    </source>
</evidence>
<feature type="transmembrane region" description="Helical" evidence="13">
    <location>
        <begin position="197"/>
        <end position="221"/>
    </location>
</feature>
<feature type="region of interest" description="Disordered" evidence="12">
    <location>
        <begin position="328"/>
        <end position="364"/>
    </location>
</feature>
<sequence>MATVLPPGPQPTSGNETLQVHYNYVGKLEGRLKDPSQGGSTLTTIFFLVVCSFIILENLMVLIAIWKNNKFHHRMYFFIGNLALCDLLAGIVYQVNILMSGKKTFSLSLTVWFIREGSMFVALGASTCSLLTIAIERHLTMIKMRPYDANKKHGVFLLIGMCWLIAFSLGALPILGWNCLQNLPDCSTILPLYSKKYIAFCISIFIAILVTIVILYARIYFLVKPSSRMVANHNNSERSMALLRTVVIVVSVFIACWSPLFILFLVDVACRAKECSILFKDQWFIMLAVLNSAMNPVIYTLASKEMRHAFFCLVCNCLVRGKGARASPMQPALDPSRSKSSTSNNSSHSPKIKDGLPHPAASTVADSTSLKNSLFGYQIA</sequence>
<feature type="transmembrane region" description="Helical" evidence="13">
    <location>
        <begin position="283"/>
        <end position="302"/>
    </location>
</feature>
<feature type="transmembrane region" description="Helical" evidence="13">
    <location>
        <begin position="241"/>
        <end position="263"/>
    </location>
</feature>
<feature type="transmembrane region" description="Helical" evidence="13">
    <location>
        <begin position="117"/>
        <end position="135"/>
    </location>
</feature>
<dbReference type="Gene3D" id="1.20.1070.10">
    <property type="entry name" value="Rhodopsin 7-helix transmembrane proteins"/>
    <property type="match status" value="1"/>
</dbReference>
<dbReference type="PANTHER" id="PTHR22750">
    <property type="entry name" value="G-PROTEIN COUPLED RECEPTOR"/>
    <property type="match status" value="1"/>
</dbReference>
<evidence type="ECO:0000313" key="16">
    <source>
        <dbReference type="Proteomes" id="UP000005215"/>
    </source>
</evidence>
<evidence type="ECO:0000256" key="13">
    <source>
        <dbReference type="SAM" id="Phobius"/>
    </source>
</evidence>
<keyword evidence="6 13" id="KW-0472">Membrane</keyword>
<evidence type="ECO:0000256" key="5">
    <source>
        <dbReference type="ARBA" id="ARBA00023040"/>
    </source>
</evidence>
<evidence type="ECO:0000256" key="11">
    <source>
        <dbReference type="RuleBase" id="RU000688"/>
    </source>
</evidence>
<name>I3LWF3_ICTTR</name>